<proteinExistence type="predicted"/>
<dbReference type="EMBL" id="KT001914">
    <property type="protein sequence ID" value="AKU43562.1"/>
    <property type="molecule type" value="Genomic_DNA"/>
</dbReference>
<dbReference type="Gene3D" id="2.130.10.10">
    <property type="entry name" value="YVTN repeat-like/Quinoprotein amine dehydrogenase"/>
    <property type="match status" value="1"/>
</dbReference>
<dbReference type="SUPFAM" id="SSF50969">
    <property type="entry name" value="YVTN repeat-like/Quinoprotein amine dehydrogenase"/>
    <property type="match status" value="1"/>
</dbReference>
<sequence length="409" mass="43563">MTDTIEEICNTSISLTQLQAGYTLFDLPATDGFVIRDLIVSNVKNRRVILMRNSALWRVVDASMALSGTEILPKGSEVTAQYTGSPIFNGFQSVGQNGVSVTTTNTIFDDGLPKTNTSILVGMAPVTTVGNSPVISTPLTLTPIFQYLASNGDFYYASDAGVCYRRAGGVNGAQTSIFSGNPVGAITVDPVTGIMYAYHNNSGNNIIYRHNTTNNTPLSSITPDTAPYTASSGNPTRLAVAAYNNVLYVGTYSNNTIWVINATTGALITSFAVSASPGSQRPQMRFHKTKDDNVYFTYVHATDGMSVYSIAGGNPATAPGSPVLVAMAMNIFNNAIYTRLVSLVGTDYVLAYDGTSFQFINLTNKTFFTQTSATPGNTYILQSTSGYDAARASADFGSVVVEVQGVRFN</sequence>
<organism evidence="1 2">
    <name type="scientific">Caulobacter phage Seuss</name>
    <dbReference type="NCBI Taxonomy" id="1675601"/>
    <lineage>
        <taxon>Viruses</taxon>
        <taxon>Duplodnaviria</taxon>
        <taxon>Heunggongvirae</taxon>
        <taxon>Uroviricota</taxon>
        <taxon>Caudoviricetes</taxon>
        <taxon>Seussvirus</taxon>
        <taxon>Seussvirus seuss</taxon>
    </lineage>
</organism>
<dbReference type="Proteomes" id="UP000221339">
    <property type="component" value="Segment"/>
</dbReference>
<dbReference type="InterPro" id="IPR015943">
    <property type="entry name" value="WD40/YVTN_repeat-like_dom_sf"/>
</dbReference>
<reference evidence="1 2" key="1">
    <citation type="journal article" date="2015" name="Genome Announc.">
        <title>Complete Genome Sequence of Caulobacter crescentus Siphophage Seuss.</title>
        <authorList>
            <person name="Sloan J.M."/>
            <person name="Keene J.L."/>
            <person name="Cahill J.L."/>
            <person name="Rasche E.S."/>
            <person name="Kuty Everett G.F."/>
        </authorList>
    </citation>
    <scope>NUCLEOTIDE SEQUENCE [LARGE SCALE GENOMIC DNA]</scope>
</reference>
<name>A0A0K1LM19_9CAUD</name>
<accession>A0A0K1LM19</accession>
<protein>
    <submittedName>
        <fullName evidence="1">Uncharacterized protein</fullName>
    </submittedName>
</protein>
<gene>
    <name evidence="1" type="ORF">CPT_Seuss36</name>
</gene>
<dbReference type="InterPro" id="IPR011044">
    <property type="entry name" value="Quino_amine_DH_bsu"/>
</dbReference>
<keyword evidence="2" id="KW-1185">Reference proteome</keyword>
<evidence type="ECO:0000313" key="1">
    <source>
        <dbReference type="EMBL" id="AKU43562.1"/>
    </source>
</evidence>
<evidence type="ECO:0000313" key="2">
    <source>
        <dbReference type="Proteomes" id="UP000221339"/>
    </source>
</evidence>